<sequence>MARTLVMSPFANILVFFLCLSLVIVQGYVVREERPQKLGKEKTLRCRLKVFSRIVAIDLVKV</sequence>
<evidence type="ECO:0000313" key="3">
    <source>
        <dbReference type="Proteomes" id="UP001189122"/>
    </source>
</evidence>
<evidence type="ECO:0000313" key="2">
    <source>
        <dbReference type="EMBL" id="CAA2615359.1"/>
    </source>
</evidence>
<dbReference type="EMBL" id="LR743588">
    <property type="protein sequence ID" value="CAA2615359.1"/>
    <property type="molecule type" value="Genomic_DNA"/>
</dbReference>
<feature type="signal peptide" evidence="1">
    <location>
        <begin position="1"/>
        <end position="27"/>
    </location>
</feature>
<protein>
    <submittedName>
        <fullName evidence="2">Uncharacterized protein</fullName>
    </submittedName>
</protein>
<organism evidence="2">
    <name type="scientific">Spirodela intermedia</name>
    <name type="common">Intermediate duckweed</name>
    <dbReference type="NCBI Taxonomy" id="51605"/>
    <lineage>
        <taxon>Eukaryota</taxon>
        <taxon>Viridiplantae</taxon>
        <taxon>Streptophyta</taxon>
        <taxon>Embryophyta</taxon>
        <taxon>Tracheophyta</taxon>
        <taxon>Spermatophyta</taxon>
        <taxon>Magnoliopsida</taxon>
        <taxon>Liliopsida</taxon>
        <taxon>Araceae</taxon>
        <taxon>Lemnoideae</taxon>
        <taxon>Spirodela</taxon>
    </lineage>
</organism>
<evidence type="ECO:0000256" key="1">
    <source>
        <dbReference type="SAM" id="SignalP"/>
    </source>
</evidence>
<gene>
    <name evidence="2" type="ORF">SI7747_01001709</name>
</gene>
<feature type="chain" id="PRO_5029756799" evidence="1">
    <location>
        <begin position="28"/>
        <end position="62"/>
    </location>
</feature>
<keyword evidence="1" id="KW-0732">Signal</keyword>
<name>A0A7I8IBN6_SPIIN</name>
<dbReference type="Proteomes" id="UP001189122">
    <property type="component" value="Unassembled WGS sequence"/>
</dbReference>
<proteinExistence type="predicted"/>
<keyword evidence="3" id="KW-1185">Reference proteome</keyword>
<dbReference type="EMBL" id="CACRZD030000001">
    <property type="protein sequence ID" value="CAA6655119.1"/>
    <property type="molecule type" value="Genomic_DNA"/>
</dbReference>
<reference evidence="2 3" key="1">
    <citation type="submission" date="2019-12" db="EMBL/GenBank/DDBJ databases">
        <authorList>
            <person name="Scholz U."/>
            <person name="Mascher M."/>
            <person name="Fiebig A."/>
        </authorList>
    </citation>
    <scope>NUCLEOTIDE SEQUENCE</scope>
</reference>
<accession>A0A7I8IBN6</accession>
<dbReference type="AlphaFoldDB" id="A0A7I8IBN6"/>